<comment type="similarity">
    <text evidence="1">Belongs to the peptidase A1 family.</text>
</comment>
<proteinExistence type="inferred from homology"/>
<keyword evidence="2" id="KW-0645">Protease</keyword>
<dbReference type="PROSITE" id="PS51767">
    <property type="entry name" value="PEPTIDASE_A1"/>
    <property type="match status" value="1"/>
</dbReference>
<protein>
    <recommendedName>
        <fullName evidence="7">Peptidase A1 domain-containing protein</fullName>
    </recommendedName>
</protein>
<dbReference type="FunFam" id="2.40.70.10:FF:000016">
    <property type="entry name" value="Probable aspartic protease At2g35615"/>
    <property type="match status" value="1"/>
</dbReference>
<dbReference type="GO" id="GO:0006508">
    <property type="term" value="P:proteolysis"/>
    <property type="evidence" value="ECO:0007669"/>
    <property type="project" value="UniProtKB-KW"/>
</dbReference>
<dbReference type="SUPFAM" id="SSF50630">
    <property type="entry name" value="Acid proteases"/>
    <property type="match status" value="1"/>
</dbReference>
<dbReference type="Proteomes" id="UP001630127">
    <property type="component" value="Unassembled WGS sequence"/>
</dbReference>
<evidence type="ECO:0000256" key="5">
    <source>
        <dbReference type="ARBA" id="ARBA00022801"/>
    </source>
</evidence>
<dbReference type="Pfam" id="PF14541">
    <property type="entry name" value="TAXi_C"/>
    <property type="match status" value="1"/>
</dbReference>
<evidence type="ECO:0000313" key="9">
    <source>
        <dbReference type="Proteomes" id="UP001630127"/>
    </source>
</evidence>
<feature type="domain" description="Peptidase A1" evidence="7">
    <location>
        <begin position="92"/>
        <end position="423"/>
    </location>
</feature>
<evidence type="ECO:0000256" key="3">
    <source>
        <dbReference type="ARBA" id="ARBA00022729"/>
    </source>
</evidence>
<evidence type="ECO:0000256" key="1">
    <source>
        <dbReference type="ARBA" id="ARBA00007447"/>
    </source>
</evidence>
<evidence type="ECO:0000256" key="6">
    <source>
        <dbReference type="ARBA" id="ARBA00023180"/>
    </source>
</evidence>
<evidence type="ECO:0000313" key="8">
    <source>
        <dbReference type="EMBL" id="KAL3537207.1"/>
    </source>
</evidence>
<keyword evidence="3" id="KW-0732">Signal</keyword>
<accession>A0ABD3B246</accession>
<dbReference type="Pfam" id="PF14543">
    <property type="entry name" value="TAXi_N"/>
    <property type="match status" value="1"/>
</dbReference>
<evidence type="ECO:0000259" key="7">
    <source>
        <dbReference type="PROSITE" id="PS51767"/>
    </source>
</evidence>
<dbReference type="InterPro" id="IPR032861">
    <property type="entry name" value="TAXi_N"/>
</dbReference>
<keyword evidence="4" id="KW-0064">Aspartyl protease</keyword>
<reference evidence="8 9" key="1">
    <citation type="submission" date="2024-11" db="EMBL/GenBank/DDBJ databases">
        <title>A near-complete genome assembly of Cinchona calisaya.</title>
        <authorList>
            <person name="Lian D.C."/>
            <person name="Zhao X.W."/>
            <person name="Wei L."/>
        </authorList>
    </citation>
    <scope>NUCLEOTIDE SEQUENCE [LARGE SCALE GENOMIC DNA]</scope>
    <source>
        <tissue evidence="8">Nenye</tissue>
    </source>
</reference>
<dbReference type="InterPro" id="IPR032799">
    <property type="entry name" value="TAXi_C"/>
</dbReference>
<dbReference type="InterPro" id="IPR051708">
    <property type="entry name" value="Plant_Aspart_Prot_A1"/>
</dbReference>
<dbReference type="InterPro" id="IPR033121">
    <property type="entry name" value="PEPTIDASE_A1"/>
</dbReference>
<dbReference type="InterPro" id="IPR021109">
    <property type="entry name" value="Peptidase_aspartic_dom_sf"/>
</dbReference>
<dbReference type="Gene3D" id="2.40.70.10">
    <property type="entry name" value="Acid Proteases"/>
    <property type="match status" value="2"/>
</dbReference>
<keyword evidence="9" id="KW-1185">Reference proteome</keyword>
<dbReference type="EMBL" id="JBJUIK010000001">
    <property type="protein sequence ID" value="KAL3537207.1"/>
    <property type="molecule type" value="Genomic_DNA"/>
</dbReference>
<dbReference type="InterPro" id="IPR034161">
    <property type="entry name" value="Pepsin-like_plant"/>
</dbReference>
<dbReference type="CDD" id="cd05476">
    <property type="entry name" value="pepsin_A_like_plant"/>
    <property type="match status" value="1"/>
</dbReference>
<name>A0ABD3B246_9GENT</name>
<keyword evidence="5" id="KW-0378">Hydrolase</keyword>
<evidence type="ECO:0000256" key="2">
    <source>
        <dbReference type="ARBA" id="ARBA00022670"/>
    </source>
</evidence>
<dbReference type="PANTHER" id="PTHR47967">
    <property type="entry name" value="OS07G0603500 PROTEIN-RELATED"/>
    <property type="match status" value="1"/>
</dbReference>
<evidence type="ECO:0000256" key="4">
    <source>
        <dbReference type="ARBA" id="ARBA00022750"/>
    </source>
</evidence>
<keyword evidence="6" id="KW-0325">Glycoprotein</keyword>
<gene>
    <name evidence="8" type="ORF">ACH5RR_000573</name>
</gene>
<dbReference type="PANTHER" id="PTHR47967:SF66">
    <property type="entry name" value="ASPARTIC PROTEINASE CDR1-RELATED"/>
    <property type="match status" value="1"/>
</dbReference>
<comment type="caution">
    <text evidence="8">The sequence shown here is derived from an EMBL/GenBank/DDBJ whole genome shotgun (WGS) entry which is preliminary data.</text>
</comment>
<sequence length="430" mass="47185">MPSNFFPRLPSLLSNAFLAILLIAYTPSIFLVEAKNVGGFTVDLIHREYSPKSPFHNPQLTRFERQKNAFQRSLVRVNHFASTNVFPNGGEYLMKISYGTPPVDTLAILDTGSDLTWTQCQYCTNCYKERSRPFDPRSSSTFKFVLCDTKTCNSFPKTKCAPITKFCLYSEVYGDQSYTRGDLATETITLSGTKQGNTSFPNFAFGCGHDNGGIFPFEGSGLVGFGFGNLSLVTQLSSSIGGKFSYCLGPSTEASKPGKLNLGNSVSGVGVVSTPLFLGSYYTLTLQAISIDNIRLIYPIFSSTNNIIIDSGTTYTFLPTRLYEAFVFTVKQKINSDKTVPDPQNIFSLCYPSLDGLRIPSIAMHFKGAHLKLLNPINTFVSTSNSSVCLAFVPTDDVNILGNVQQTNFWVGYDLTNKIVSFKPADCTAA</sequence>
<dbReference type="GO" id="GO:0004190">
    <property type="term" value="F:aspartic-type endopeptidase activity"/>
    <property type="evidence" value="ECO:0007669"/>
    <property type="project" value="UniProtKB-KW"/>
</dbReference>
<dbReference type="AlphaFoldDB" id="A0ABD3B246"/>
<organism evidence="8 9">
    <name type="scientific">Cinchona calisaya</name>
    <dbReference type="NCBI Taxonomy" id="153742"/>
    <lineage>
        <taxon>Eukaryota</taxon>
        <taxon>Viridiplantae</taxon>
        <taxon>Streptophyta</taxon>
        <taxon>Embryophyta</taxon>
        <taxon>Tracheophyta</taxon>
        <taxon>Spermatophyta</taxon>
        <taxon>Magnoliopsida</taxon>
        <taxon>eudicotyledons</taxon>
        <taxon>Gunneridae</taxon>
        <taxon>Pentapetalae</taxon>
        <taxon>asterids</taxon>
        <taxon>lamiids</taxon>
        <taxon>Gentianales</taxon>
        <taxon>Rubiaceae</taxon>
        <taxon>Cinchonoideae</taxon>
        <taxon>Cinchoneae</taxon>
        <taxon>Cinchona</taxon>
    </lineage>
</organism>